<dbReference type="InterPro" id="IPR009192">
    <property type="entry name" value="Diol/glycerol_deHydtase_re_ssu"/>
</dbReference>
<name>A0A6M0SXH6_CLOBO</name>
<accession>A0A6M0SXH6</accession>
<dbReference type="Gene3D" id="3.40.50.10150">
    <property type="entry name" value="B12-dependent dehydatase associated subunit"/>
    <property type="match status" value="1"/>
</dbReference>
<organism evidence="1 2">
    <name type="scientific">Clostridium botulinum</name>
    <dbReference type="NCBI Taxonomy" id="1491"/>
    <lineage>
        <taxon>Bacteria</taxon>
        <taxon>Bacillati</taxon>
        <taxon>Bacillota</taxon>
        <taxon>Clostridia</taxon>
        <taxon>Eubacteriales</taxon>
        <taxon>Clostridiaceae</taxon>
        <taxon>Clostridium</taxon>
    </lineage>
</organism>
<proteinExistence type="predicted"/>
<reference evidence="1 2" key="1">
    <citation type="submission" date="2019-02" db="EMBL/GenBank/DDBJ databases">
        <title>Genome sequencing of Clostridium botulinum clinical isolates.</title>
        <authorList>
            <person name="Brunt J."/>
            <person name="Van Vliet A.H.M."/>
            <person name="Stringer S.C."/>
            <person name="Grant K.A."/>
            <person name="Carter A.C."/>
            <person name="Peck M.W."/>
        </authorList>
    </citation>
    <scope>NUCLEOTIDE SEQUENCE [LARGE SCALE GENOMIC DNA]</scope>
    <source>
        <strain evidence="1 2">R1125/03</strain>
    </source>
</reference>
<dbReference type="PIRSF" id="PIRSF011503">
    <property type="entry name" value="DdrB_PduH"/>
    <property type="match status" value="1"/>
</dbReference>
<dbReference type="InterPro" id="IPR010254">
    <property type="entry name" value="B12-dep_deHydtase_bsu"/>
</dbReference>
<dbReference type="Proteomes" id="UP000473089">
    <property type="component" value="Unassembled WGS sequence"/>
</dbReference>
<dbReference type="EMBL" id="SGJP01000012">
    <property type="protein sequence ID" value="NFA60206.1"/>
    <property type="molecule type" value="Genomic_DNA"/>
</dbReference>
<comment type="caution">
    <text evidence="1">The sequence shown here is derived from an EMBL/GenBank/DDBJ whole genome shotgun (WGS) entry which is preliminary data.</text>
</comment>
<dbReference type="Pfam" id="PF02288">
    <property type="entry name" value="Dehydratase_MU"/>
    <property type="match status" value="1"/>
</dbReference>
<sequence length="120" mass="13632">MINHYLDKPAIVIYKNKDIKNVVDFDELLWGIEEENIPCRVDIKDEKSAEKLAYKAAQDSKLGIGIGIGNDNRLVITHSKLNFGETLFDVDLERDVYILRNLGSNAARIVKGVPLKKYKD</sequence>
<evidence type="ECO:0000313" key="2">
    <source>
        <dbReference type="Proteomes" id="UP000473089"/>
    </source>
</evidence>
<dbReference type="AlphaFoldDB" id="A0A6M0SXH6"/>
<dbReference type="InterPro" id="IPR003208">
    <property type="entry name" value="Dehydtase/Dehydtase_re"/>
</dbReference>
<gene>
    <name evidence="1" type="ORF">EXM42_07320</name>
</gene>
<dbReference type="SUPFAM" id="SSF52968">
    <property type="entry name" value="B12-dependent dehydatase associated subunit"/>
    <property type="match status" value="1"/>
</dbReference>
<evidence type="ECO:0000313" key="1">
    <source>
        <dbReference type="EMBL" id="NFA60206.1"/>
    </source>
</evidence>
<protein>
    <submittedName>
        <fullName evidence="1">Glycerol dehydratase</fullName>
    </submittedName>
</protein>